<dbReference type="AlphaFoldDB" id="A0A0V1MYY9"/>
<reference evidence="1 2" key="1">
    <citation type="submission" date="2015-01" db="EMBL/GenBank/DDBJ databases">
        <title>Evolution of Trichinella species and genotypes.</title>
        <authorList>
            <person name="Korhonen P.K."/>
            <person name="Edoardo P."/>
            <person name="Giuseppe L.R."/>
            <person name="Gasser R.B."/>
        </authorList>
    </citation>
    <scope>NUCLEOTIDE SEQUENCE [LARGE SCALE GENOMIC DNA]</scope>
    <source>
        <strain evidence="1">ISS1980</strain>
    </source>
</reference>
<sequence length="88" mass="10331">MLFLSLIKFLQRFFFIPKSYKPTLLKSNTVHLLKFYALALLIALDIFFKFPFLKEMQFVLKSINNEQYGKLPKISNSLEKRQLAVGAQ</sequence>
<accession>A0A0V1MYY9</accession>
<proteinExistence type="predicted"/>
<gene>
    <name evidence="1" type="ORF">T10_3987</name>
</gene>
<protein>
    <submittedName>
        <fullName evidence="1">Uncharacterized protein</fullName>
    </submittedName>
</protein>
<name>A0A0V1MYY9_9BILA</name>
<feature type="non-terminal residue" evidence="1">
    <location>
        <position position="88"/>
    </location>
</feature>
<evidence type="ECO:0000313" key="1">
    <source>
        <dbReference type="EMBL" id="KRZ76973.1"/>
    </source>
</evidence>
<evidence type="ECO:0000313" key="2">
    <source>
        <dbReference type="Proteomes" id="UP000054843"/>
    </source>
</evidence>
<dbReference type="Proteomes" id="UP000054843">
    <property type="component" value="Unassembled WGS sequence"/>
</dbReference>
<organism evidence="1 2">
    <name type="scientific">Trichinella papuae</name>
    <dbReference type="NCBI Taxonomy" id="268474"/>
    <lineage>
        <taxon>Eukaryota</taxon>
        <taxon>Metazoa</taxon>
        <taxon>Ecdysozoa</taxon>
        <taxon>Nematoda</taxon>
        <taxon>Enoplea</taxon>
        <taxon>Dorylaimia</taxon>
        <taxon>Trichinellida</taxon>
        <taxon>Trichinellidae</taxon>
        <taxon>Trichinella</taxon>
    </lineage>
</organism>
<comment type="caution">
    <text evidence="1">The sequence shown here is derived from an EMBL/GenBank/DDBJ whole genome shotgun (WGS) entry which is preliminary data.</text>
</comment>
<keyword evidence="2" id="KW-1185">Reference proteome</keyword>
<dbReference type="EMBL" id="JYDO01000023">
    <property type="protein sequence ID" value="KRZ76973.1"/>
    <property type="molecule type" value="Genomic_DNA"/>
</dbReference>